<feature type="compositionally biased region" description="Basic and acidic residues" evidence="1">
    <location>
        <begin position="135"/>
        <end position="151"/>
    </location>
</feature>
<organism evidence="2 3">
    <name type="scientific">Jimgerdemannia flammicorona</name>
    <dbReference type="NCBI Taxonomy" id="994334"/>
    <lineage>
        <taxon>Eukaryota</taxon>
        <taxon>Fungi</taxon>
        <taxon>Fungi incertae sedis</taxon>
        <taxon>Mucoromycota</taxon>
        <taxon>Mucoromycotina</taxon>
        <taxon>Endogonomycetes</taxon>
        <taxon>Endogonales</taxon>
        <taxon>Endogonaceae</taxon>
        <taxon>Jimgerdemannia</taxon>
    </lineage>
</organism>
<accession>A0A433D8C5</accession>
<sequence>MNAIAFFSTTTEKARMLKAVRLSSAMQAIVTSLFDFNAANKEREAAKSVWDTAVATQKDRTRAQDAFTMLESFAQGVKRDAENIDPKDAAQKDATDRTRAQDAASAFTVLESFARDVKRDAENIDPKNVKQQRLGQEHAEDNEDGERRWKP</sequence>
<dbReference type="EMBL" id="RBNI01004974">
    <property type="protein sequence ID" value="RUP47083.1"/>
    <property type="molecule type" value="Genomic_DNA"/>
</dbReference>
<feature type="region of interest" description="Disordered" evidence="1">
    <location>
        <begin position="78"/>
        <end position="101"/>
    </location>
</feature>
<evidence type="ECO:0000313" key="3">
    <source>
        <dbReference type="Proteomes" id="UP000268093"/>
    </source>
</evidence>
<feature type="region of interest" description="Disordered" evidence="1">
    <location>
        <begin position="118"/>
        <end position="151"/>
    </location>
</feature>
<evidence type="ECO:0000256" key="1">
    <source>
        <dbReference type="SAM" id="MobiDB-lite"/>
    </source>
</evidence>
<dbReference type="Proteomes" id="UP000268093">
    <property type="component" value="Unassembled WGS sequence"/>
</dbReference>
<feature type="compositionally biased region" description="Basic and acidic residues" evidence="1">
    <location>
        <begin position="78"/>
        <end position="100"/>
    </location>
</feature>
<comment type="caution">
    <text evidence="2">The sequence shown here is derived from an EMBL/GenBank/DDBJ whole genome shotgun (WGS) entry which is preliminary data.</text>
</comment>
<name>A0A433D8C5_9FUNG</name>
<proteinExistence type="predicted"/>
<evidence type="ECO:0000313" key="2">
    <source>
        <dbReference type="EMBL" id="RUP47083.1"/>
    </source>
</evidence>
<gene>
    <name evidence="2" type="ORF">BC936DRAFT_146147</name>
</gene>
<reference evidence="2 3" key="1">
    <citation type="journal article" date="2018" name="New Phytol.">
        <title>Phylogenomics of Endogonaceae and evolution of mycorrhizas within Mucoromycota.</title>
        <authorList>
            <person name="Chang Y."/>
            <person name="Desiro A."/>
            <person name="Na H."/>
            <person name="Sandor L."/>
            <person name="Lipzen A."/>
            <person name="Clum A."/>
            <person name="Barry K."/>
            <person name="Grigoriev I.V."/>
            <person name="Martin F.M."/>
            <person name="Stajich J.E."/>
            <person name="Smith M.E."/>
            <person name="Bonito G."/>
            <person name="Spatafora J.W."/>
        </authorList>
    </citation>
    <scope>NUCLEOTIDE SEQUENCE [LARGE SCALE GENOMIC DNA]</scope>
    <source>
        <strain evidence="2 3">GMNB39</strain>
    </source>
</reference>
<dbReference type="AlphaFoldDB" id="A0A433D8C5"/>
<keyword evidence="3" id="KW-1185">Reference proteome</keyword>
<feature type="compositionally biased region" description="Basic and acidic residues" evidence="1">
    <location>
        <begin position="118"/>
        <end position="128"/>
    </location>
</feature>
<protein>
    <submittedName>
        <fullName evidence="2">Uncharacterized protein</fullName>
    </submittedName>
</protein>